<evidence type="ECO:0000256" key="6">
    <source>
        <dbReference type="ARBA" id="ARBA00023136"/>
    </source>
</evidence>
<proteinExistence type="inferred from homology"/>
<dbReference type="RefSeq" id="WP_271185267.1">
    <property type="nucleotide sequence ID" value="NZ_BSFE01000001.1"/>
</dbReference>
<comment type="caution">
    <text evidence="13">The sequence shown here is derived from an EMBL/GenBank/DDBJ whole genome shotgun (WGS) entry which is preliminary data.</text>
</comment>
<evidence type="ECO:0000256" key="5">
    <source>
        <dbReference type="ARBA" id="ARBA00023077"/>
    </source>
</evidence>
<evidence type="ECO:0000256" key="8">
    <source>
        <dbReference type="PROSITE-ProRule" id="PRU01360"/>
    </source>
</evidence>
<dbReference type="Pfam" id="PF07715">
    <property type="entry name" value="Plug"/>
    <property type="match status" value="1"/>
</dbReference>
<keyword evidence="14" id="KW-1185">Reference proteome</keyword>
<keyword evidence="13" id="KW-0675">Receptor</keyword>
<dbReference type="Gene3D" id="2.40.170.20">
    <property type="entry name" value="TonB-dependent receptor, beta-barrel domain"/>
    <property type="match status" value="1"/>
</dbReference>
<reference evidence="13" key="2">
    <citation type="submission" date="2023-01" db="EMBL/GenBank/DDBJ databases">
        <authorList>
            <person name="Sun Q."/>
            <person name="Evtushenko L."/>
        </authorList>
    </citation>
    <scope>NUCLEOTIDE SEQUENCE</scope>
    <source>
        <strain evidence="13">VKM B-1513</strain>
    </source>
</reference>
<feature type="domain" description="TonB-dependent receptor plug" evidence="12">
    <location>
        <begin position="58"/>
        <end position="176"/>
    </location>
</feature>
<dbReference type="Gene3D" id="2.170.130.10">
    <property type="entry name" value="TonB-dependent receptor, plug domain"/>
    <property type="match status" value="1"/>
</dbReference>
<keyword evidence="6 8" id="KW-0472">Membrane</keyword>
<evidence type="ECO:0000313" key="14">
    <source>
        <dbReference type="Proteomes" id="UP001143486"/>
    </source>
</evidence>
<evidence type="ECO:0000256" key="2">
    <source>
        <dbReference type="ARBA" id="ARBA00022448"/>
    </source>
</evidence>
<dbReference type="PROSITE" id="PS52016">
    <property type="entry name" value="TONB_DEPENDENT_REC_3"/>
    <property type="match status" value="1"/>
</dbReference>
<dbReference type="Proteomes" id="UP001143486">
    <property type="component" value="Unassembled WGS sequence"/>
</dbReference>
<dbReference type="InterPro" id="IPR012910">
    <property type="entry name" value="Plug_dom"/>
</dbReference>
<name>A0A9W6IKQ2_9PROT</name>
<keyword evidence="2 8" id="KW-0813">Transport</keyword>
<evidence type="ECO:0000256" key="7">
    <source>
        <dbReference type="ARBA" id="ARBA00023237"/>
    </source>
</evidence>
<dbReference type="EMBL" id="BSFE01000001">
    <property type="protein sequence ID" value="GLK50870.1"/>
    <property type="molecule type" value="Genomic_DNA"/>
</dbReference>
<keyword evidence="10" id="KW-0732">Signal</keyword>
<evidence type="ECO:0000256" key="9">
    <source>
        <dbReference type="RuleBase" id="RU003357"/>
    </source>
</evidence>
<keyword evidence="3 8" id="KW-1134">Transmembrane beta strand</keyword>
<keyword evidence="5 9" id="KW-0798">TonB box</keyword>
<feature type="signal peptide" evidence="10">
    <location>
        <begin position="1"/>
        <end position="31"/>
    </location>
</feature>
<sequence>MSKDDFKTRILRSTVIAGFAATGLAMSPAFAQDDTDESTDEQDVVVVTGSRIARDEFSSSSPVQVITREEATIAGLTGLDDILQDSTIAMGSTQINDFFAGFVTDGGPGTNTVSLRGLGATRTLVLLNGRRLNPAGTRGTVAAVDLNVIPSAIVQRVEILKDGASSVYGSDAVAGVVNIITNSEFDGVTLNASTSHTFEGGGNVYGFNASMGEQFDRGSFLATVSYEEYQELTAGDRPNWALCQEQRYFDDAGNRTDVIDPATGEFKCFNTPIYAIDRETNTRYTPDPTASDDGFAGWRNVQTSLAGRRWFANGIEETASIIQPSRRLSFATFADYQLTPSIEAYSEVLFTNRNSSSNGLRQFFPDIPGDHPGNPFGHRATALTPVESDSSQEVNTLRTLVGLRGDLSVFGDFFSEWNWDVYYSYGHSNGRYGYDIWNSEHVEDAIDLVETSPGVYDCRVNVEGNRGAEGSRACVPWLDPFNPAFLDGYIDPAARAYMQTYEYGTTTFDQHLFNGYISGPLFQLPAGPLGVALGFEWRKDTIDDQPGPASAGGFSWGFTSAGRTAGDDEVSEIYAEFDIPLLSGAPLARSLDLNISARTTEYESGHSGETWKVGLYWQPIEQVTLRATQGTSFRAPALYELYLGGQTSFYSGSDPCDTSTGALTPVVAANCAADGLDTTPLTGFQGYNNTPETVTLGNGTGRLEAETSTATTIGLVVQPDWDLPVLNLLDGLSVAVEYFRYDIEDQVNRLGASGILTQCYQDPLFRTPGTICDFVPERDAVGNFNGRLNDSYFNISTQVQDGFDVTLRYQRELPFADMVVNWSTTFTEMDEFRLTEDSVPVDNNGTIGDPSHVSQLDFSFYRGDATYYFGVNYIPKMSDNSLYGLNVADYGYDVVTEAYTTFDGSVRYDADDWSLTVGIRNLLDEQPPTVSYEYSSTQGSAAFATQFDRRGRTAFIDITKNF</sequence>
<dbReference type="SUPFAM" id="SSF56935">
    <property type="entry name" value="Porins"/>
    <property type="match status" value="1"/>
</dbReference>
<evidence type="ECO:0000259" key="11">
    <source>
        <dbReference type="Pfam" id="PF00593"/>
    </source>
</evidence>
<dbReference type="AlphaFoldDB" id="A0A9W6IKQ2"/>
<evidence type="ECO:0000256" key="10">
    <source>
        <dbReference type="SAM" id="SignalP"/>
    </source>
</evidence>
<comment type="similarity">
    <text evidence="8 9">Belongs to the TonB-dependent receptor family.</text>
</comment>
<dbReference type="Pfam" id="PF00593">
    <property type="entry name" value="TonB_dep_Rec_b-barrel"/>
    <property type="match status" value="1"/>
</dbReference>
<dbReference type="GO" id="GO:0009279">
    <property type="term" value="C:cell outer membrane"/>
    <property type="evidence" value="ECO:0007669"/>
    <property type="project" value="UniProtKB-SubCell"/>
</dbReference>
<feature type="chain" id="PRO_5040937335" evidence="10">
    <location>
        <begin position="32"/>
        <end position="962"/>
    </location>
</feature>
<dbReference type="InterPro" id="IPR039426">
    <property type="entry name" value="TonB-dep_rcpt-like"/>
</dbReference>
<gene>
    <name evidence="13" type="ORF">GCM10017621_03780</name>
</gene>
<dbReference type="InterPro" id="IPR036942">
    <property type="entry name" value="Beta-barrel_TonB_sf"/>
</dbReference>
<keyword evidence="4 8" id="KW-0812">Transmembrane</keyword>
<organism evidence="13 14">
    <name type="scientific">Maricaulis virginensis</name>
    <dbReference type="NCBI Taxonomy" id="144022"/>
    <lineage>
        <taxon>Bacteria</taxon>
        <taxon>Pseudomonadati</taxon>
        <taxon>Pseudomonadota</taxon>
        <taxon>Alphaproteobacteria</taxon>
        <taxon>Maricaulales</taxon>
        <taxon>Maricaulaceae</taxon>
        <taxon>Maricaulis</taxon>
    </lineage>
</organism>
<dbReference type="PANTHER" id="PTHR47234:SF2">
    <property type="entry name" value="TONB-DEPENDENT RECEPTOR"/>
    <property type="match status" value="1"/>
</dbReference>
<evidence type="ECO:0000256" key="3">
    <source>
        <dbReference type="ARBA" id="ARBA00022452"/>
    </source>
</evidence>
<dbReference type="PANTHER" id="PTHR47234">
    <property type="match status" value="1"/>
</dbReference>
<evidence type="ECO:0000256" key="4">
    <source>
        <dbReference type="ARBA" id="ARBA00022692"/>
    </source>
</evidence>
<evidence type="ECO:0000256" key="1">
    <source>
        <dbReference type="ARBA" id="ARBA00004571"/>
    </source>
</evidence>
<evidence type="ECO:0000259" key="12">
    <source>
        <dbReference type="Pfam" id="PF07715"/>
    </source>
</evidence>
<dbReference type="InterPro" id="IPR037066">
    <property type="entry name" value="Plug_dom_sf"/>
</dbReference>
<keyword evidence="7 8" id="KW-0998">Cell outer membrane</keyword>
<accession>A0A9W6IKQ2</accession>
<reference evidence="13" key="1">
    <citation type="journal article" date="2014" name="Int. J. Syst. Evol. Microbiol.">
        <title>Complete genome sequence of Corynebacterium casei LMG S-19264T (=DSM 44701T), isolated from a smear-ripened cheese.</title>
        <authorList>
            <consortium name="US DOE Joint Genome Institute (JGI-PGF)"/>
            <person name="Walter F."/>
            <person name="Albersmeier A."/>
            <person name="Kalinowski J."/>
            <person name="Ruckert C."/>
        </authorList>
    </citation>
    <scope>NUCLEOTIDE SEQUENCE</scope>
    <source>
        <strain evidence="13">VKM B-1513</strain>
    </source>
</reference>
<evidence type="ECO:0000313" key="13">
    <source>
        <dbReference type="EMBL" id="GLK50870.1"/>
    </source>
</evidence>
<feature type="domain" description="TonB-dependent receptor-like beta-barrel" evidence="11">
    <location>
        <begin position="353"/>
        <end position="922"/>
    </location>
</feature>
<comment type="subcellular location">
    <subcellularLocation>
        <location evidence="1 8">Cell outer membrane</location>
        <topology evidence="1 8">Multi-pass membrane protein</topology>
    </subcellularLocation>
</comment>
<dbReference type="InterPro" id="IPR000531">
    <property type="entry name" value="Beta-barrel_TonB"/>
</dbReference>
<protein>
    <submittedName>
        <fullName evidence="13">TonB-dependent receptor</fullName>
    </submittedName>
</protein>